<accession>W7HMG3</accession>
<organism evidence="3 4">
    <name type="scientific">Drechslerella stenobrocha 248</name>
    <dbReference type="NCBI Taxonomy" id="1043628"/>
    <lineage>
        <taxon>Eukaryota</taxon>
        <taxon>Fungi</taxon>
        <taxon>Dikarya</taxon>
        <taxon>Ascomycota</taxon>
        <taxon>Pezizomycotina</taxon>
        <taxon>Orbiliomycetes</taxon>
        <taxon>Orbiliales</taxon>
        <taxon>Orbiliaceae</taxon>
        <taxon>Drechslerella</taxon>
    </lineage>
</organism>
<proteinExistence type="predicted"/>
<keyword evidence="2" id="KW-0812">Transmembrane</keyword>
<keyword evidence="4" id="KW-1185">Reference proteome</keyword>
<feature type="transmembrane region" description="Helical" evidence="2">
    <location>
        <begin position="70"/>
        <end position="91"/>
    </location>
</feature>
<sequence length="234" mass="25729">MSADTLTSLPCDGDLPRYNAADRDAEQQQSIPPAYGSSPLLPTDSAATANTLLPLAPYDHEAEAPRWHRYAHYLILAFVLLNTVLFTLLVCRVQRTPVFTPRAELMLCACPRWSATGAGCMSVPYSGRDAMFPSGGTARGGLDGQVRVWRECMRRVHAVRDWREWMVWFVLPGNFAIEMVLMGIWWWCLGAGDRGGGSNASVGRYGERGQNDLRGDAGEALLPLSGSRDKKALV</sequence>
<keyword evidence="2" id="KW-1133">Transmembrane helix</keyword>
<gene>
    <name evidence="3" type="ORF">DRE_01130</name>
</gene>
<evidence type="ECO:0000256" key="1">
    <source>
        <dbReference type="SAM" id="MobiDB-lite"/>
    </source>
</evidence>
<evidence type="ECO:0000313" key="4">
    <source>
        <dbReference type="Proteomes" id="UP000024837"/>
    </source>
</evidence>
<name>W7HMG3_9PEZI</name>
<evidence type="ECO:0000313" key="3">
    <source>
        <dbReference type="EMBL" id="EWC44304.1"/>
    </source>
</evidence>
<keyword evidence="2" id="KW-0472">Membrane</keyword>
<evidence type="ECO:0000256" key="2">
    <source>
        <dbReference type="SAM" id="Phobius"/>
    </source>
</evidence>
<reference evidence="3 4" key="1">
    <citation type="submission" date="2013-05" db="EMBL/GenBank/DDBJ databases">
        <title>Drechslerella stenobrocha genome reveals carnivorous origination and mechanical trapping mechanism of predatory fungi.</title>
        <authorList>
            <person name="Liu X."/>
            <person name="Zhang W."/>
            <person name="Liu K."/>
        </authorList>
    </citation>
    <scope>NUCLEOTIDE SEQUENCE [LARGE SCALE GENOMIC DNA]</scope>
    <source>
        <strain evidence="3 4">248</strain>
    </source>
</reference>
<dbReference type="Proteomes" id="UP000024837">
    <property type="component" value="Unassembled WGS sequence"/>
</dbReference>
<protein>
    <submittedName>
        <fullName evidence="3">Uncharacterized protein</fullName>
    </submittedName>
</protein>
<dbReference type="AlphaFoldDB" id="W7HMG3"/>
<dbReference type="EMBL" id="KI966443">
    <property type="protein sequence ID" value="EWC44304.1"/>
    <property type="molecule type" value="Genomic_DNA"/>
</dbReference>
<feature type="transmembrane region" description="Helical" evidence="2">
    <location>
        <begin position="165"/>
        <end position="187"/>
    </location>
</feature>
<feature type="region of interest" description="Disordered" evidence="1">
    <location>
        <begin position="1"/>
        <end position="37"/>
    </location>
</feature>
<dbReference type="HOGENOM" id="CLU_1184988_0_0_1"/>